<gene>
    <name evidence="4" type="ORF">NEOLEDRAFT_1176792</name>
</gene>
<name>A0A165TYM0_9AGAM</name>
<evidence type="ECO:0000256" key="3">
    <source>
        <dbReference type="SAM" id="SignalP"/>
    </source>
</evidence>
<evidence type="ECO:0008006" key="6">
    <source>
        <dbReference type="Google" id="ProtNLM"/>
    </source>
</evidence>
<reference evidence="4 5" key="1">
    <citation type="journal article" date="2016" name="Mol. Biol. Evol.">
        <title>Comparative Genomics of Early-Diverging Mushroom-Forming Fungi Provides Insights into the Origins of Lignocellulose Decay Capabilities.</title>
        <authorList>
            <person name="Nagy L.G."/>
            <person name="Riley R."/>
            <person name="Tritt A."/>
            <person name="Adam C."/>
            <person name="Daum C."/>
            <person name="Floudas D."/>
            <person name="Sun H."/>
            <person name="Yadav J.S."/>
            <person name="Pangilinan J."/>
            <person name="Larsson K.H."/>
            <person name="Matsuura K."/>
            <person name="Barry K."/>
            <person name="Labutti K."/>
            <person name="Kuo R."/>
            <person name="Ohm R.A."/>
            <person name="Bhattacharya S.S."/>
            <person name="Shirouzu T."/>
            <person name="Yoshinaga Y."/>
            <person name="Martin F.M."/>
            <person name="Grigoriev I.V."/>
            <person name="Hibbett D.S."/>
        </authorList>
    </citation>
    <scope>NUCLEOTIDE SEQUENCE [LARGE SCALE GENOMIC DNA]</scope>
    <source>
        <strain evidence="4 5">HHB14362 ss-1</strain>
    </source>
</reference>
<feature type="signal peptide" evidence="3">
    <location>
        <begin position="1"/>
        <end position="22"/>
    </location>
</feature>
<accession>A0A165TYM0</accession>
<dbReference type="OrthoDB" id="3266941at2759"/>
<feature type="compositionally biased region" description="Polar residues" evidence="1">
    <location>
        <begin position="515"/>
        <end position="524"/>
    </location>
</feature>
<evidence type="ECO:0000313" key="4">
    <source>
        <dbReference type="EMBL" id="KZT27368.1"/>
    </source>
</evidence>
<keyword evidence="2" id="KW-0812">Transmembrane</keyword>
<keyword evidence="2" id="KW-0472">Membrane</keyword>
<proteinExistence type="predicted"/>
<dbReference type="InParanoid" id="A0A165TYM0"/>
<sequence>MLTALVLSLCGILAFSPQVVVSIFNTIEFSSIQQCGPFSVTFSGGKAPLALPLTLTIIPFNSTPISIPIPNDAWNPATSTGAAVTFLPLPAGATFVASLDDANGYPTGLVSDVIAIDSSSNSSCLPPPSESTQRSFNVDPTTIAQCAPFNVTFDQAAGVGVPRVRGFMPRGFSLFMDETSESPSTGAATYVMEGLRGLEVALLLDDGQGHRETTPIMSILGDSTSTASCIHVNISQISSAHLSNSSTSSLAANTSKGISSGALVAIAVVSSSIVGGVLILLGLYIWRERKRRQALKIQMDAERQSRYDEKPRGVSDDFMVLPPAPMSPIKSPTLLGVRHNPAYVNAKFTKSPMSPEFIQYPRIDDDRLSFQRSPALQSAGLRSLGREASLGRSKRRPSMQTLRSLDIEQILARATIYEEDRRREREEAEAEAADAVQAAPSYKPSRSTPPPAFNLDSPRKDVKELNVPQSPAYSFVTTTNDQPGVDVPYTPVSDYTRISSLAPPPRARLADDGSRTSSYTGAAL</sequence>
<evidence type="ECO:0000256" key="2">
    <source>
        <dbReference type="SAM" id="Phobius"/>
    </source>
</evidence>
<feature type="region of interest" description="Disordered" evidence="1">
    <location>
        <begin position="420"/>
        <end position="524"/>
    </location>
</feature>
<evidence type="ECO:0000313" key="5">
    <source>
        <dbReference type="Proteomes" id="UP000076761"/>
    </source>
</evidence>
<keyword evidence="5" id="KW-1185">Reference proteome</keyword>
<dbReference type="Proteomes" id="UP000076761">
    <property type="component" value="Unassembled WGS sequence"/>
</dbReference>
<dbReference type="EMBL" id="KV425562">
    <property type="protein sequence ID" value="KZT27368.1"/>
    <property type="molecule type" value="Genomic_DNA"/>
</dbReference>
<keyword evidence="3" id="KW-0732">Signal</keyword>
<protein>
    <recommendedName>
        <fullName evidence="6">Dystroglycan-type cadherin-like domain-containing protein</fullName>
    </recommendedName>
</protein>
<feature type="chain" id="PRO_5007867358" description="Dystroglycan-type cadherin-like domain-containing protein" evidence="3">
    <location>
        <begin position="23"/>
        <end position="524"/>
    </location>
</feature>
<feature type="transmembrane region" description="Helical" evidence="2">
    <location>
        <begin position="262"/>
        <end position="286"/>
    </location>
</feature>
<keyword evidence="2" id="KW-1133">Transmembrane helix</keyword>
<dbReference type="AlphaFoldDB" id="A0A165TYM0"/>
<evidence type="ECO:0000256" key="1">
    <source>
        <dbReference type="SAM" id="MobiDB-lite"/>
    </source>
</evidence>
<feature type="compositionally biased region" description="Polar residues" evidence="1">
    <location>
        <begin position="467"/>
        <end position="482"/>
    </location>
</feature>
<organism evidence="4 5">
    <name type="scientific">Neolentinus lepideus HHB14362 ss-1</name>
    <dbReference type="NCBI Taxonomy" id="1314782"/>
    <lineage>
        <taxon>Eukaryota</taxon>
        <taxon>Fungi</taxon>
        <taxon>Dikarya</taxon>
        <taxon>Basidiomycota</taxon>
        <taxon>Agaricomycotina</taxon>
        <taxon>Agaricomycetes</taxon>
        <taxon>Gloeophyllales</taxon>
        <taxon>Gloeophyllaceae</taxon>
        <taxon>Neolentinus</taxon>
    </lineage>
</organism>